<accession>A0A4Y9ZLC1</accession>
<gene>
    <name evidence="1" type="ORF">EWM64_g8917</name>
</gene>
<dbReference type="Proteomes" id="UP000298061">
    <property type="component" value="Unassembled WGS sequence"/>
</dbReference>
<comment type="caution">
    <text evidence="1">The sequence shown here is derived from an EMBL/GenBank/DDBJ whole genome shotgun (WGS) entry which is preliminary data.</text>
</comment>
<reference evidence="1 2" key="1">
    <citation type="submission" date="2019-02" db="EMBL/GenBank/DDBJ databases">
        <title>Genome sequencing of the rare red list fungi Hericium alpestre (H. flagellum).</title>
        <authorList>
            <person name="Buettner E."/>
            <person name="Kellner H."/>
        </authorList>
    </citation>
    <scope>NUCLEOTIDE SEQUENCE [LARGE SCALE GENOMIC DNA]</scope>
    <source>
        <strain evidence="1 2">DSM 108284</strain>
    </source>
</reference>
<name>A0A4Y9ZLC1_9AGAM</name>
<dbReference type="EMBL" id="SFCI01001721">
    <property type="protein sequence ID" value="TFY75094.1"/>
    <property type="molecule type" value="Genomic_DNA"/>
</dbReference>
<evidence type="ECO:0000313" key="2">
    <source>
        <dbReference type="Proteomes" id="UP000298061"/>
    </source>
</evidence>
<protein>
    <recommendedName>
        <fullName evidence="3">CNH domain-containing protein</fullName>
    </recommendedName>
</protein>
<organism evidence="1 2">
    <name type="scientific">Hericium alpestre</name>
    <dbReference type="NCBI Taxonomy" id="135208"/>
    <lineage>
        <taxon>Eukaryota</taxon>
        <taxon>Fungi</taxon>
        <taxon>Dikarya</taxon>
        <taxon>Basidiomycota</taxon>
        <taxon>Agaricomycotina</taxon>
        <taxon>Agaricomycetes</taxon>
        <taxon>Russulales</taxon>
        <taxon>Hericiaceae</taxon>
        <taxon>Hericium</taxon>
    </lineage>
</organism>
<proteinExistence type="predicted"/>
<keyword evidence="2" id="KW-1185">Reference proteome</keyword>
<dbReference type="STRING" id="135208.A0A4Y9ZLC1"/>
<sequence>MHSAGDNVHRIKVDEKEEICITTHSNGGLIVSQLLPDRVLWSLPKEYVREYAHCEYSNGYIIFDRRGNTKEVWRLAEHIDSEDAQATASPPDQWQWLFSDCMERKYGPPSHGHFRPWALLAMPEWTRAYRFVYPTLLSAGERTAFLHDVRTGALVQQFDIRAVQRVSYVELSARHVLICAEDLSVYARTDGTLILTIDASMEIARALRVQPPHGRGPSFNSVAVPATLTPEPNSFLSGVTADGRDLVVLYDEPAVLIVPEFERVCRKELAFKDAGVIVWLDDDLD</sequence>
<evidence type="ECO:0000313" key="1">
    <source>
        <dbReference type="EMBL" id="TFY75094.1"/>
    </source>
</evidence>
<dbReference type="AlphaFoldDB" id="A0A4Y9ZLC1"/>
<feature type="non-terminal residue" evidence="1">
    <location>
        <position position="285"/>
    </location>
</feature>
<dbReference type="OrthoDB" id="550575at2759"/>
<evidence type="ECO:0008006" key="3">
    <source>
        <dbReference type="Google" id="ProtNLM"/>
    </source>
</evidence>